<dbReference type="Pfam" id="PF19868">
    <property type="entry name" value="DUF6341"/>
    <property type="match status" value="1"/>
</dbReference>
<feature type="transmembrane region" description="Helical" evidence="1">
    <location>
        <begin position="31"/>
        <end position="54"/>
    </location>
</feature>
<keyword evidence="1" id="KW-0812">Transmembrane</keyword>
<reference evidence="2" key="1">
    <citation type="submission" date="2022-11" db="EMBL/GenBank/DDBJ databases">
        <title>Salinimicrobium profundisediminis sp. nov., isolated from deep-sea sediment of the Mariana Trench.</title>
        <authorList>
            <person name="Fu H."/>
        </authorList>
    </citation>
    <scope>NUCLEOTIDE SEQUENCE</scope>
    <source>
        <strain evidence="2">MT39</strain>
    </source>
</reference>
<accession>A0A9X3CX13</accession>
<gene>
    <name evidence="2" type="ORF">OQ279_10155</name>
</gene>
<evidence type="ECO:0000313" key="3">
    <source>
        <dbReference type="Proteomes" id="UP001148482"/>
    </source>
</evidence>
<keyword evidence="3" id="KW-1185">Reference proteome</keyword>
<keyword evidence="2" id="KW-0328">Glycosyltransferase</keyword>
<comment type="caution">
    <text evidence="2">The sequence shown here is derived from an EMBL/GenBank/DDBJ whole genome shotgun (WGS) entry which is preliminary data.</text>
</comment>
<sequence length="76" mass="9000">MKDFFEGIQTIFEDYLFAPFNGLANLELDSWWLANAVNWIFMLIAAAAFIYWMLQLKKFNDRNEEKRETSAHSFLG</sequence>
<keyword evidence="1" id="KW-1133">Transmembrane helix</keyword>
<evidence type="ECO:0000313" key="2">
    <source>
        <dbReference type="EMBL" id="MCX2838517.1"/>
    </source>
</evidence>
<dbReference type="RefSeq" id="WP_266069760.1">
    <property type="nucleotide sequence ID" value="NZ_JAPJDA010000015.1"/>
</dbReference>
<keyword evidence="1" id="KW-0472">Membrane</keyword>
<dbReference type="GO" id="GO:0016757">
    <property type="term" value="F:glycosyltransferase activity"/>
    <property type="evidence" value="ECO:0007669"/>
    <property type="project" value="UniProtKB-KW"/>
</dbReference>
<dbReference type="InterPro" id="IPR045922">
    <property type="entry name" value="DUF6341"/>
</dbReference>
<evidence type="ECO:0000256" key="1">
    <source>
        <dbReference type="SAM" id="Phobius"/>
    </source>
</evidence>
<organism evidence="2 3">
    <name type="scientific">Salinimicrobium profundisediminis</name>
    <dbReference type="NCBI Taxonomy" id="2994553"/>
    <lineage>
        <taxon>Bacteria</taxon>
        <taxon>Pseudomonadati</taxon>
        <taxon>Bacteroidota</taxon>
        <taxon>Flavobacteriia</taxon>
        <taxon>Flavobacteriales</taxon>
        <taxon>Flavobacteriaceae</taxon>
        <taxon>Salinimicrobium</taxon>
    </lineage>
</organism>
<dbReference type="EMBL" id="JAPJDA010000015">
    <property type="protein sequence ID" value="MCX2838517.1"/>
    <property type="molecule type" value="Genomic_DNA"/>
</dbReference>
<dbReference type="AlphaFoldDB" id="A0A9X3CX13"/>
<keyword evidence="2" id="KW-0808">Transferase</keyword>
<dbReference type="Proteomes" id="UP001148482">
    <property type="component" value="Unassembled WGS sequence"/>
</dbReference>
<protein>
    <submittedName>
        <fullName evidence="2">Uracil phosphoribosyltransferase</fullName>
    </submittedName>
</protein>
<name>A0A9X3CX13_9FLAO</name>
<proteinExistence type="predicted"/>